<dbReference type="CDD" id="cd04301">
    <property type="entry name" value="NAT_SF"/>
    <property type="match status" value="1"/>
</dbReference>
<dbReference type="Proteomes" id="UP001620409">
    <property type="component" value="Unassembled WGS sequence"/>
</dbReference>
<accession>A0ABW8IMV3</accession>
<name>A0ABW8IMV3_9GAMM</name>
<dbReference type="PROSITE" id="PS51186">
    <property type="entry name" value="GNAT"/>
    <property type="match status" value="1"/>
</dbReference>
<reference evidence="2 3" key="1">
    <citation type="submission" date="2020-10" db="EMBL/GenBank/DDBJ databases">
        <title>Phylogeny of dyella-like bacteria.</title>
        <authorList>
            <person name="Fu J."/>
        </authorList>
    </citation>
    <scope>NUCLEOTIDE SEQUENCE [LARGE SCALE GENOMIC DNA]</scope>
    <source>
        <strain evidence="2 3">DHG40</strain>
    </source>
</reference>
<protein>
    <submittedName>
        <fullName evidence="2">GNAT family N-acetyltransferase</fullName>
    </submittedName>
</protein>
<evidence type="ECO:0000313" key="3">
    <source>
        <dbReference type="Proteomes" id="UP001620409"/>
    </source>
</evidence>
<comment type="caution">
    <text evidence="2">The sequence shown here is derived from an EMBL/GenBank/DDBJ whole genome shotgun (WGS) entry which is preliminary data.</text>
</comment>
<dbReference type="Pfam" id="PF00583">
    <property type="entry name" value="Acetyltransf_1"/>
    <property type="match status" value="1"/>
</dbReference>
<gene>
    <name evidence="2" type="ORF">ISP18_18220</name>
</gene>
<dbReference type="EMBL" id="JADIKI010000023">
    <property type="protein sequence ID" value="MFK2856549.1"/>
    <property type="molecule type" value="Genomic_DNA"/>
</dbReference>
<feature type="domain" description="N-acetyltransferase" evidence="1">
    <location>
        <begin position="1"/>
        <end position="123"/>
    </location>
</feature>
<dbReference type="SUPFAM" id="SSF55729">
    <property type="entry name" value="Acyl-CoA N-acyltransferases (Nat)"/>
    <property type="match status" value="1"/>
</dbReference>
<organism evidence="2 3">
    <name type="scientific">Dyella humi</name>
    <dbReference type="NCBI Taxonomy" id="1770547"/>
    <lineage>
        <taxon>Bacteria</taxon>
        <taxon>Pseudomonadati</taxon>
        <taxon>Pseudomonadota</taxon>
        <taxon>Gammaproteobacteria</taxon>
        <taxon>Lysobacterales</taxon>
        <taxon>Rhodanobacteraceae</taxon>
        <taxon>Dyella</taxon>
    </lineage>
</organism>
<sequence length="141" mass="16188">MPVEQAESLLASQFSIQHTYYRQHYPHGRFDIIMQGTKNIGRLYHDWSGDVVQLIDIALLSAYRGAGIGTRLMRAIVTEAARKHMRMQLYVEFDNPVRALYRTLGFAPAGENGIYELMHRDAMPFDEEAWASVRGLNNPFQ</sequence>
<dbReference type="Gene3D" id="3.40.630.30">
    <property type="match status" value="1"/>
</dbReference>
<dbReference type="InterPro" id="IPR000182">
    <property type="entry name" value="GNAT_dom"/>
</dbReference>
<evidence type="ECO:0000259" key="1">
    <source>
        <dbReference type="PROSITE" id="PS51186"/>
    </source>
</evidence>
<keyword evidence="3" id="KW-1185">Reference proteome</keyword>
<dbReference type="InterPro" id="IPR016181">
    <property type="entry name" value="Acyl_CoA_acyltransferase"/>
</dbReference>
<evidence type="ECO:0000313" key="2">
    <source>
        <dbReference type="EMBL" id="MFK2856549.1"/>
    </source>
</evidence>
<proteinExistence type="predicted"/>